<dbReference type="RefSeq" id="WP_170119737.1">
    <property type="nucleotide sequence ID" value="NZ_QGDN01000001.1"/>
</dbReference>
<name>A0A2Y8ZQ63_9MICO</name>
<dbReference type="AlphaFoldDB" id="A0A2Y8ZQ63"/>
<protein>
    <submittedName>
        <fullName evidence="1">Uncharacterized protein</fullName>
    </submittedName>
</protein>
<gene>
    <name evidence="1" type="ORF">SAMN04489750_0810</name>
</gene>
<dbReference type="EMBL" id="UESZ01000001">
    <property type="protein sequence ID" value="SSA33526.1"/>
    <property type="molecule type" value="Genomic_DNA"/>
</dbReference>
<sequence>MKVILFLALVLIVGFGWYFMKGKVTRTHEQVRDRALEGGFGRAMTAGPATKHLAMMGRTLTLAAEPERTGNLIASTAMADARVTDVRPESKALVIQIDGSYPVVRAHLLPDRTVVGVESFNWEMGFPQGGQVWDRLATAITNTAAHQGIPVAEGAREFVKDEAVLDREVWAVKG</sequence>
<evidence type="ECO:0000313" key="2">
    <source>
        <dbReference type="Proteomes" id="UP000250028"/>
    </source>
</evidence>
<evidence type="ECO:0000313" key="1">
    <source>
        <dbReference type="EMBL" id="SSA33526.1"/>
    </source>
</evidence>
<dbReference type="Proteomes" id="UP000250028">
    <property type="component" value="Unassembled WGS sequence"/>
</dbReference>
<organism evidence="1 2">
    <name type="scientific">Branchiibius hedensis</name>
    <dbReference type="NCBI Taxonomy" id="672460"/>
    <lineage>
        <taxon>Bacteria</taxon>
        <taxon>Bacillati</taxon>
        <taxon>Actinomycetota</taxon>
        <taxon>Actinomycetes</taxon>
        <taxon>Micrococcales</taxon>
        <taxon>Dermacoccaceae</taxon>
        <taxon>Branchiibius</taxon>
    </lineage>
</organism>
<proteinExistence type="predicted"/>
<keyword evidence="2" id="KW-1185">Reference proteome</keyword>
<accession>A0A2Y8ZQ63</accession>
<reference evidence="2" key="1">
    <citation type="submission" date="2016-10" db="EMBL/GenBank/DDBJ databases">
        <authorList>
            <person name="Varghese N."/>
            <person name="Submissions S."/>
        </authorList>
    </citation>
    <scope>NUCLEOTIDE SEQUENCE [LARGE SCALE GENOMIC DNA]</scope>
    <source>
        <strain evidence="2">DSM 22951</strain>
    </source>
</reference>